<feature type="domain" description="TOD1/MUCI70 glycosyltransferase-like" evidence="1">
    <location>
        <begin position="38"/>
        <end position="194"/>
    </location>
</feature>
<gene>
    <name evidence="2" type="ORF">GKD59_15540</name>
</gene>
<protein>
    <submittedName>
        <fullName evidence="2">DUF616 domain-containing protein</fullName>
    </submittedName>
</protein>
<comment type="caution">
    <text evidence="2">The sequence shown here is derived from an EMBL/GenBank/DDBJ whole genome shotgun (WGS) entry which is preliminary data.</text>
</comment>
<dbReference type="InterPro" id="IPR048354">
    <property type="entry name" value="TOD1_MUCI70_glycTrfase_dom"/>
</dbReference>
<dbReference type="Pfam" id="PF04765">
    <property type="entry name" value="TOD1_MUCI70"/>
    <property type="match status" value="1"/>
</dbReference>
<dbReference type="RefSeq" id="WP_121962781.1">
    <property type="nucleotide sequence ID" value="NZ_BAABYH010000001.1"/>
</dbReference>
<sequence>MNKNVIYTCLTGNYDGLKQPKYIYDGYDYICFSNEFSESHIGIWEIRKIPFETNDKLRLSRFVKINPHLALPEYEYSLWMDSNLQIVGDELKDKLDELIQKDTFMAFVPHPIYNCIYADAFKCIWDGRDSYSMIKKQVKYLKSQGYPFGNGLYENNLIFRKHNHCSSVTVSEAWWKMYMTYSKRDQLSLCYVLWANHINSVELLLPHGVSTHNYEAIKRVKHNPNSLWKRIQGAVKRTYYRFLLCLFGL</sequence>
<dbReference type="InterPro" id="IPR006852">
    <property type="entry name" value="TOD1_MUCI70"/>
</dbReference>
<evidence type="ECO:0000313" key="3">
    <source>
        <dbReference type="Proteomes" id="UP000463337"/>
    </source>
</evidence>
<dbReference type="AlphaFoldDB" id="A0A6I2N1Z6"/>
<organism evidence="2 3">
    <name type="scientific">Parabacteroides distasonis</name>
    <dbReference type="NCBI Taxonomy" id="823"/>
    <lineage>
        <taxon>Bacteria</taxon>
        <taxon>Pseudomonadati</taxon>
        <taxon>Bacteroidota</taxon>
        <taxon>Bacteroidia</taxon>
        <taxon>Bacteroidales</taxon>
        <taxon>Tannerellaceae</taxon>
        <taxon>Parabacteroides</taxon>
    </lineage>
</organism>
<evidence type="ECO:0000313" key="2">
    <source>
        <dbReference type="EMBL" id="MRY59294.1"/>
    </source>
</evidence>
<name>A0A6I2N1Z6_PARDI</name>
<proteinExistence type="predicted"/>
<dbReference type="PANTHER" id="PTHR12956">
    <property type="entry name" value="ALKALINE CERAMIDASE-RELATED"/>
    <property type="match status" value="1"/>
</dbReference>
<reference evidence="2 3" key="1">
    <citation type="journal article" date="2019" name="Nat. Med.">
        <title>A library of human gut bacterial isolates paired with longitudinal multiomics data enables mechanistic microbiome research.</title>
        <authorList>
            <person name="Poyet M."/>
            <person name="Groussin M."/>
            <person name="Gibbons S.M."/>
            <person name="Avila-Pacheco J."/>
            <person name="Jiang X."/>
            <person name="Kearney S.M."/>
            <person name="Perrotta A.R."/>
            <person name="Berdy B."/>
            <person name="Zhao S."/>
            <person name="Lieberman T.D."/>
            <person name="Swanson P.K."/>
            <person name="Smith M."/>
            <person name="Roesemann S."/>
            <person name="Alexander J.E."/>
            <person name="Rich S.A."/>
            <person name="Livny J."/>
            <person name="Vlamakis H."/>
            <person name="Clish C."/>
            <person name="Bullock K."/>
            <person name="Deik A."/>
            <person name="Scott J."/>
            <person name="Pierce K.A."/>
            <person name="Xavier R.J."/>
            <person name="Alm E.J."/>
        </authorList>
    </citation>
    <scope>NUCLEOTIDE SEQUENCE [LARGE SCALE GENOMIC DNA]</scope>
    <source>
        <strain evidence="2 3">BIOML-A41</strain>
    </source>
</reference>
<dbReference type="EMBL" id="WKLT01000015">
    <property type="protein sequence ID" value="MRY59294.1"/>
    <property type="molecule type" value="Genomic_DNA"/>
</dbReference>
<accession>A0A6I2N1Z6</accession>
<evidence type="ECO:0000259" key="1">
    <source>
        <dbReference type="Pfam" id="PF04765"/>
    </source>
</evidence>
<dbReference type="Proteomes" id="UP000463337">
    <property type="component" value="Unassembled WGS sequence"/>
</dbReference>